<dbReference type="RefSeq" id="WP_345356063.1">
    <property type="nucleotide sequence ID" value="NZ_BAABHJ010000009.1"/>
</dbReference>
<gene>
    <name evidence="2" type="ORF">GCM10023195_39700</name>
</gene>
<sequence length="107" mass="11754">MRAKTACRPLVLLGLGLFAALGTSMNTDAEAERIYRSAPAFAPLGDDNHIANGHHNLSSITIRSPTHLRGIQQVADANVHSKMARNNAICRKKRFCKIHQRAFVIAH</sequence>
<comment type="caution">
    <text evidence="2">The sequence shown here is derived from an EMBL/GenBank/DDBJ whole genome shotgun (WGS) entry which is preliminary data.</text>
</comment>
<feature type="signal peptide" evidence="1">
    <location>
        <begin position="1"/>
        <end position="19"/>
    </location>
</feature>
<name>A0ABP8TNJ0_9ACTN</name>
<feature type="chain" id="PRO_5045905496" evidence="1">
    <location>
        <begin position="20"/>
        <end position="107"/>
    </location>
</feature>
<protein>
    <submittedName>
        <fullName evidence="2">Uncharacterized protein</fullName>
    </submittedName>
</protein>
<evidence type="ECO:0000313" key="3">
    <source>
        <dbReference type="Proteomes" id="UP001500212"/>
    </source>
</evidence>
<keyword evidence="3" id="KW-1185">Reference proteome</keyword>
<keyword evidence="1" id="KW-0732">Signal</keyword>
<reference evidence="3" key="1">
    <citation type="journal article" date="2019" name="Int. J. Syst. Evol. Microbiol.">
        <title>The Global Catalogue of Microorganisms (GCM) 10K type strain sequencing project: providing services to taxonomists for standard genome sequencing and annotation.</title>
        <authorList>
            <consortium name="The Broad Institute Genomics Platform"/>
            <consortium name="The Broad Institute Genome Sequencing Center for Infectious Disease"/>
            <person name="Wu L."/>
            <person name="Ma J."/>
        </authorList>
    </citation>
    <scope>NUCLEOTIDE SEQUENCE [LARGE SCALE GENOMIC DNA]</scope>
    <source>
        <strain evidence="3">JCM 17938</strain>
    </source>
</reference>
<proteinExistence type="predicted"/>
<dbReference type="Proteomes" id="UP001500212">
    <property type="component" value="Unassembled WGS sequence"/>
</dbReference>
<dbReference type="EMBL" id="BAABHJ010000009">
    <property type="protein sequence ID" value="GAA4609779.1"/>
    <property type="molecule type" value="Genomic_DNA"/>
</dbReference>
<organism evidence="2 3">
    <name type="scientific">Actinoallomurus liliacearum</name>
    <dbReference type="NCBI Taxonomy" id="1080073"/>
    <lineage>
        <taxon>Bacteria</taxon>
        <taxon>Bacillati</taxon>
        <taxon>Actinomycetota</taxon>
        <taxon>Actinomycetes</taxon>
        <taxon>Streptosporangiales</taxon>
        <taxon>Thermomonosporaceae</taxon>
        <taxon>Actinoallomurus</taxon>
    </lineage>
</organism>
<evidence type="ECO:0000313" key="2">
    <source>
        <dbReference type="EMBL" id="GAA4609779.1"/>
    </source>
</evidence>
<accession>A0ABP8TNJ0</accession>
<evidence type="ECO:0000256" key="1">
    <source>
        <dbReference type="SAM" id="SignalP"/>
    </source>
</evidence>